<evidence type="ECO:0000256" key="1">
    <source>
        <dbReference type="ARBA" id="ARBA00022574"/>
    </source>
</evidence>
<dbReference type="CDD" id="cd00200">
    <property type="entry name" value="WD40"/>
    <property type="match status" value="2"/>
</dbReference>
<dbReference type="InterPro" id="IPR001680">
    <property type="entry name" value="WD40_rpt"/>
</dbReference>
<sequence length="1204" mass="134540">MDLSQALTVANRAMLAQYDRGLSDVETAIIKGSWENKTYDKIAEVSGYSDSYLRRDVAPKLWKLLGQALGEPVSKKNFKAALARKWQQDREVVKSENKAESDRLSEQGGNEPKNLSPSRSDWGELVDVSFFHGRSREIAQVQEWIQHKNSRLLAILGMGGVGKTALTAKVAQQMQGDFAAVIWRSLRNAPSLEMLLGELVPFLSEQQDNKADIQRLLYWLRTKRCLLILDNAETILQSQGHAGRYISGYENYGDLFRAIGETVHQSCLLLTSREKPAEIAMLEGKGSPVSTLKLVGSPEAAIALIQTKGLLGSTIEQQELCRRYSCNALALKIVATSIQDLFGGAIADFLAEDMILFYNVRRLLEQQFNRLSPLEQSIMYWLAINREWTTISELAADITPTVRKLDLLGALESLMWRSLVEKQEGKYTQQPVVMEYVSDRLIEAVTQELSQANVPLNLFHNYALIKTTVKDYIRESQFRLILEPIATKLGYAFASQEALKLQLKTVLQQIKTQITPTPGYAAGNLINLGCYLELDLKDFDFSNLSIWQAYLQDVSLQRINLQNAEISRSLFTQNLGSVLAIAYSLDGTRIAIADNEGIIYIWQVANSQLELTLEGHTDWIWSIAWSPDGHTLASASNDRSVKLWDTTTGQCLRTSQSHTNSNETVAWSPDGKMVASGGQDCTIRLWHPTTGECLKIFKLDTDWLFWISVAWSPDGLSSNGGKTMAIAVQEKIQLWDVETATCIKTIEGHEQYVVSLDWHPHKNLLASSSIDRTVRIWDTSTQECLQVLEHDNYAWSIAWSHNGKMLASASHDQTAKLWDAETGHCLHTLSGHQNWLWSVAWSKCDRTIVTGSHDQTAKFWDVSTGQCLKTFQGYIGSIWSLTWHEDGQNLYSGSGDHALRQWQVATGECLKTTTGNRQTVWAISPSPNYKTFASGGASKIVWIWDIETGQARHALSGHEGSIWRTYWSPDGQTLGSISNDCTIRLWSSVTGQCLKTLIGHDYWVTSLAWRYDSKMLASSCVNRTVKIWHPETGECVRTLTGHQDAVFGVDWSPDGKFIASASFDRTVKIWHPDTVECCQTLMGDNSMFHCVTWSPDSSMVASGGGDKNIYIWDVKTGKCLQVLQGHSNWIYCVAWSPDGLSSNGDNILASGSSDRTIKLWDIKTGECLKTLVADRPYEGMNITGVTGLTVAQKKNLKILGAMET</sequence>
<dbReference type="AlphaFoldDB" id="A0A563W4K1"/>
<dbReference type="InterPro" id="IPR058651">
    <property type="entry name" value="HTH_VMAP-M9"/>
</dbReference>
<evidence type="ECO:0000259" key="6">
    <source>
        <dbReference type="Pfam" id="PF23389"/>
    </source>
</evidence>
<dbReference type="SUPFAM" id="SSF52540">
    <property type="entry name" value="P-loop containing nucleoside triphosphate hydrolases"/>
    <property type="match status" value="1"/>
</dbReference>
<dbReference type="InterPro" id="IPR027417">
    <property type="entry name" value="P-loop_NTPase"/>
</dbReference>
<dbReference type="Pfam" id="PF23389">
    <property type="entry name" value="Beta-prop_WDR19_1st"/>
    <property type="match status" value="1"/>
</dbReference>
<dbReference type="InterPro" id="IPR050995">
    <property type="entry name" value="WD-F-box_domain-protein"/>
</dbReference>
<evidence type="ECO:0000256" key="4">
    <source>
        <dbReference type="SAM" id="MobiDB-lite"/>
    </source>
</evidence>
<feature type="repeat" description="WD" evidence="3">
    <location>
        <begin position="997"/>
        <end position="1038"/>
    </location>
</feature>
<dbReference type="GO" id="GO:0043531">
    <property type="term" value="F:ADP binding"/>
    <property type="evidence" value="ECO:0007669"/>
    <property type="project" value="InterPro"/>
</dbReference>
<dbReference type="InterPro" id="IPR020472">
    <property type="entry name" value="WD40_PAC1"/>
</dbReference>
<feature type="repeat" description="WD" evidence="3">
    <location>
        <begin position="613"/>
        <end position="654"/>
    </location>
</feature>
<gene>
    <name evidence="8" type="ORF">H1P_840002</name>
</gene>
<feature type="repeat" description="WD" evidence="3">
    <location>
        <begin position="746"/>
        <end position="787"/>
    </location>
</feature>
<feature type="repeat" description="WD" evidence="3">
    <location>
        <begin position="571"/>
        <end position="612"/>
    </location>
</feature>
<feature type="repeat" description="WD" evidence="3">
    <location>
        <begin position="871"/>
        <end position="912"/>
    </location>
</feature>
<dbReference type="InterPro" id="IPR019775">
    <property type="entry name" value="WD40_repeat_CS"/>
</dbReference>
<proteinExistence type="predicted"/>
<feature type="repeat" description="WD" evidence="3">
    <location>
        <begin position="1081"/>
        <end position="1122"/>
    </location>
</feature>
<dbReference type="InterPro" id="IPR002182">
    <property type="entry name" value="NB-ARC"/>
</dbReference>
<feature type="region of interest" description="Disordered" evidence="4">
    <location>
        <begin position="92"/>
        <end position="120"/>
    </location>
</feature>
<keyword evidence="2" id="KW-0677">Repeat</keyword>
<dbReference type="PROSITE" id="PS50294">
    <property type="entry name" value="WD_REPEATS_REGION"/>
    <property type="match status" value="11"/>
</dbReference>
<dbReference type="Gene3D" id="3.40.50.300">
    <property type="entry name" value="P-loop containing nucleotide triphosphate hydrolases"/>
    <property type="match status" value="1"/>
</dbReference>
<feature type="repeat" description="WD" evidence="3">
    <location>
        <begin position="913"/>
        <end position="954"/>
    </location>
</feature>
<dbReference type="InterPro" id="IPR057855">
    <property type="entry name" value="Beta-prop_WDR19_1st"/>
</dbReference>
<dbReference type="PANTHER" id="PTHR14604">
    <property type="entry name" value="WD40 REPEAT PF20"/>
    <property type="match status" value="1"/>
</dbReference>
<dbReference type="PRINTS" id="PR00320">
    <property type="entry name" value="GPROTEINBRPT"/>
</dbReference>
<dbReference type="Pfam" id="PF00931">
    <property type="entry name" value="NB-ARC"/>
    <property type="match status" value="1"/>
</dbReference>
<dbReference type="Pfam" id="PF00400">
    <property type="entry name" value="WD40"/>
    <property type="match status" value="8"/>
</dbReference>
<feature type="domain" description="vWA-MoxR associated protein N-terminal HTH" evidence="7">
    <location>
        <begin position="1"/>
        <end position="84"/>
    </location>
</feature>
<feature type="repeat" description="WD" evidence="3">
    <location>
        <begin position="955"/>
        <end position="996"/>
    </location>
</feature>
<dbReference type="Proteomes" id="UP000320055">
    <property type="component" value="Unassembled WGS sequence"/>
</dbReference>
<evidence type="ECO:0000259" key="7">
    <source>
        <dbReference type="Pfam" id="PF26355"/>
    </source>
</evidence>
<keyword evidence="1 3" id="KW-0853">WD repeat</keyword>
<feature type="repeat" description="WD" evidence="3">
    <location>
        <begin position="1039"/>
        <end position="1080"/>
    </location>
</feature>
<dbReference type="InterPro" id="IPR036322">
    <property type="entry name" value="WD40_repeat_dom_sf"/>
</dbReference>
<dbReference type="EMBL" id="CAACVJ010000692">
    <property type="protein sequence ID" value="VEP18621.1"/>
    <property type="molecule type" value="Genomic_DNA"/>
</dbReference>
<protein>
    <submittedName>
        <fullName evidence="8">Uncharacterized protein</fullName>
    </submittedName>
</protein>
<feature type="repeat" description="WD" evidence="3">
    <location>
        <begin position="829"/>
        <end position="870"/>
    </location>
</feature>
<reference evidence="8 9" key="1">
    <citation type="submission" date="2019-01" db="EMBL/GenBank/DDBJ databases">
        <authorList>
            <person name="Brito A."/>
        </authorList>
    </citation>
    <scope>NUCLEOTIDE SEQUENCE [LARGE SCALE GENOMIC DNA]</scope>
    <source>
        <strain evidence="8">1</strain>
    </source>
</reference>
<dbReference type="PRINTS" id="PR00364">
    <property type="entry name" value="DISEASERSIST"/>
</dbReference>
<evidence type="ECO:0000256" key="2">
    <source>
        <dbReference type="ARBA" id="ARBA00022737"/>
    </source>
</evidence>
<dbReference type="PROSITE" id="PS50082">
    <property type="entry name" value="WD_REPEATS_2"/>
    <property type="match status" value="13"/>
</dbReference>
<dbReference type="OrthoDB" id="434800at2"/>
<dbReference type="SMART" id="SM00320">
    <property type="entry name" value="WD40"/>
    <property type="match status" value="14"/>
</dbReference>
<feature type="compositionally biased region" description="Basic and acidic residues" evidence="4">
    <location>
        <begin position="92"/>
        <end position="105"/>
    </location>
</feature>
<dbReference type="PANTHER" id="PTHR14604:SF4">
    <property type="entry name" value="F-BOX DOMAIN-CONTAINING PROTEIN"/>
    <property type="match status" value="1"/>
</dbReference>
<evidence type="ECO:0000259" key="5">
    <source>
        <dbReference type="Pfam" id="PF00931"/>
    </source>
</evidence>
<dbReference type="Pfam" id="PF26355">
    <property type="entry name" value="HTH_VMAP-M9"/>
    <property type="match status" value="1"/>
</dbReference>
<feature type="repeat" description="WD" evidence="3">
    <location>
        <begin position="655"/>
        <end position="696"/>
    </location>
</feature>
<evidence type="ECO:0000313" key="9">
    <source>
        <dbReference type="Proteomes" id="UP000320055"/>
    </source>
</evidence>
<evidence type="ECO:0000256" key="3">
    <source>
        <dbReference type="PROSITE-ProRule" id="PRU00221"/>
    </source>
</evidence>
<feature type="domain" description="WDR19 first beta-propeller" evidence="6">
    <location>
        <begin position="1007"/>
        <end position="1175"/>
    </location>
</feature>
<accession>A0A563W4K1</accession>
<evidence type="ECO:0000313" key="8">
    <source>
        <dbReference type="EMBL" id="VEP18621.1"/>
    </source>
</evidence>
<dbReference type="SUPFAM" id="SSF50978">
    <property type="entry name" value="WD40 repeat-like"/>
    <property type="match status" value="3"/>
</dbReference>
<feature type="domain" description="NB-ARC" evidence="5">
    <location>
        <begin position="137"/>
        <end position="231"/>
    </location>
</feature>
<dbReference type="PROSITE" id="PS00678">
    <property type="entry name" value="WD_REPEATS_1"/>
    <property type="match status" value="6"/>
</dbReference>
<name>A0A563W4K1_9CYAN</name>
<feature type="repeat" description="WD" evidence="3">
    <location>
        <begin position="1123"/>
        <end position="1170"/>
    </location>
</feature>
<keyword evidence="9" id="KW-1185">Reference proteome</keyword>
<dbReference type="Gene3D" id="2.130.10.10">
    <property type="entry name" value="YVTN repeat-like/Quinoprotein amine dehydrogenase"/>
    <property type="match status" value="7"/>
</dbReference>
<dbReference type="InterPro" id="IPR015943">
    <property type="entry name" value="WD40/YVTN_repeat-like_dom_sf"/>
</dbReference>
<feature type="repeat" description="WD" evidence="3">
    <location>
        <begin position="787"/>
        <end position="828"/>
    </location>
</feature>
<organism evidence="8 9">
    <name type="scientific">Hyella patelloides LEGE 07179</name>
    <dbReference type="NCBI Taxonomy" id="945734"/>
    <lineage>
        <taxon>Bacteria</taxon>
        <taxon>Bacillati</taxon>
        <taxon>Cyanobacteriota</taxon>
        <taxon>Cyanophyceae</taxon>
        <taxon>Pleurocapsales</taxon>
        <taxon>Hyellaceae</taxon>
        <taxon>Hyella</taxon>
    </lineage>
</organism>